<accession>A0A1H3ECE8</accession>
<sequence length="236" mass="28550">MKEKFKISEDYRLYYDLGYAKTRLLWELFSNASRTIHSVYIFKHFEEYSRQLNSDKQEDKGDIYWNASYYEKLIDYIKIVVAFETYNKALLIKNEIVIHKVDSGFNKNLSRKQSEGKPIFFKDFFENNFTDIDLRNKKAKLNGFTKYLNTISFNQTLNPNYQAIIKLEENFVYYLKDINQKRNRLHFFSDFKGAFSVHDHLRKWEYIKDLAIHTIDNELKLINEELKIMSLIEFEK</sequence>
<gene>
    <name evidence="1" type="ORF">SAMN05444338_11498</name>
</gene>
<dbReference type="OrthoDB" id="9828617at2"/>
<organism evidence="1 2">
    <name type="scientific">Flavobacterium degerlachei</name>
    <dbReference type="NCBI Taxonomy" id="229203"/>
    <lineage>
        <taxon>Bacteria</taxon>
        <taxon>Pseudomonadati</taxon>
        <taxon>Bacteroidota</taxon>
        <taxon>Flavobacteriia</taxon>
        <taxon>Flavobacteriales</taxon>
        <taxon>Flavobacteriaceae</taxon>
        <taxon>Flavobacterium</taxon>
    </lineage>
</organism>
<evidence type="ECO:0000313" key="2">
    <source>
        <dbReference type="Proteomes" id="UP000198569"/>
    </source>
</evidence>
<name>A0A1H3ECE8_9FLAO</name>
<reference evidence="2" key="1">
    <citation type="submission" date="2016-10" db="EMBL/GenBank/DDBJ databases">
        <authorList>
            <person name="Varghese N."/>
            <person name="Submissions S."/>
        </authorList>
    </citation>
    <scope>NUCLEOTIDE SEQUENCE [LARGE SCALE GENOMIC DNA]</scope>
    <source>
        <strain evidence="2">DSM 15718</strain>
    </source>
</reference>
<protein>
    <submittedName>
        <fullName evidence="1">Uncharacterized protein</fullName>
    </submittedName>
</protein>
<dbReference type="Proteomes" id="UP000198569">
    <property type="component" value="Unassembled WGS sequence"/>
</dbReference>
<dbReference type="STRING" id="229203.SAMN05444338_11498"/>
<dbReference type="RefSeq" id="WP_091434382.1">
    <property type="nucleotide sequence ID" value="NZ_FNMV01000014.1"/>
</dbReference>
<keyword evidence="2" id="KW-1185">Reference proteome</keyword>
<dbReference type="EMBL" id="FNMV01000014">
    <property type="protein sequence ID" value="SDX75928.1"/>
    <property type="molecule type" value="Genomic_DNA"/>
</dbReference>
<evidence type="ECO:0000313" key="1">
    <source>
        <dbReference type="EMBL" id="SDX75928.1"/>
    </source>
</evidence>
<dbReference type="AlphaFoldDB" id="A0A1H3ECE8"/>
<proteinExistence type="predicted"/>